<dbReference type="EMBL" id="AOKG01001153">
    <property type="protein sequence ID" value="EPN52830.1"/>
    <property type="molecule type" value="Genomic_DNA"/>
</dbReference>
<proteinExistence type="inferred from homology"/>
<accession>S6VNA7</accession>
<protein>
    <submittedName>
        <fullName evidence="3">Capsular polysaccharide biosynthesis protein</fullName>
    </submittedName>
</protein>
<evidence type="ECO:0000256" key="1">
    <source>
        <dbReference type="ARBA" id="ARBA00006464"/>
    </source>
</evidence>
<dbReference type="Pfam" id="PF02397">
    <property type="entry name" value="Bac_transf"/>
    <property type="match status" value="1"/>
</dbReference>
<reference evidence="3 4" key="1">
    <citation type="journal article" date="2013" name="PLoS Pathog.">
        <title>Genomic analysis of the Kiwifruit pathogen Pseudomonas syringae pv. actinidiae provides insight into the origins of an emergent plant disease.</title>
        <authorList>
            <person name="McCann H.C."/>
            <person name="Rikkerink E.H."/>
            <person name="Bertels F."/>
            <person name="Fiers M."/>
            <person name="Lu A."/>
            <person name="Rees-George J."/>
            <person name="Andersen M.T."/>
            <person name="Gleave A.P."/>
            <person name="Haubold B."/>
            <person name="Wohlers M.W."/>
            <person name="Guttman D.S."/>
            <person name="Wang P.W."/>
            <person name="Straub C."/>
            <person name="Vanneste J.L."/>
            <person name="Rainey P.B."/>
            <person name="Templeton M.D."/>
        </authorList>
    </citation>
    <scope>NUCLEOTIDE SEQUENCE [LARGE SCALE GENOMIC DNA]</scope>
    <source>
        <strain evidence="3 4">ICMP 18807</strain>
    </source>
</reference>
<comment type="caution">
    <text evidence="3">The sequence shown here is derived from an EMBL/GenBank/DDBJ whole genome shotgun (WGS) entry which is preliminary data.</text>
</comment>
<dbReference type="Proteomes" id="UP000015729">
    <property type="component" value="Unassembled WGS sequence"/>
</dbReference>
<evidence type="ECO:0000259" key="2">
    <source>
        <dbReference type="Pfam" id="PF02397"/>
    </source>
</evidence>
<feature type="non-terminal residue" evidence="3">
    <location>
        <position position="1"/>
    </location>
</feature>
<dbReference type="GO" id="GO:0009242">
    <property type="term" value="P:colanic acid biosynthetic process"/>
    <property type="evidence" value="ECO:0007669"/>
    <property type="project" value="TreeGrafter"/>
</dbReference>
<evidence type="ECO:0000313" key="3">
    <source>
        <dbReference type="EMBL" id="EPN52830.1"/>
    </source>
</evidence>
<dbReference type="PANTHER" id="PTHR30576">
    <property type="entry name" value="COLANIC BIOSYNTHESIS UDP-GLUCOSE LIPID CARRIER TRANSFERASE"/>
    <property type="match status" value="1"/>
</dbReference>
<dbReference type="AlphaFoldDB" id="S6VNA7"/>
<sequence length="133" mass="15475">VQDTAEGVRQATRNDIRVTPLGAFLRRTSLDELPQFFNVLHGEMSIVGPRPHAVTHNEQYRKQVSGYMLRHKVKPGITGWAQINGWRGETDTLDKMRMRVEFDLEYIEHWSIWLDLKIILLTLLKGFVNKNAF</sequence>
<gene>
    <name evidence="3" type="ORF">A244_16844</name>
</gene>
<evidence type="ECO:0000313" key="4">
    <source>
        <dbReference type="Proteomes" id="UP000015729"/>
    </source>
</evidence>
<dbReference type="PATRIC" id="fig|1194404.4.peg.3469"/>
<dbReference type="InterPro" id="IPR003362">
    <property type="entry name" value="Bact_transf"/>
</dbReference>
<dbReference type="PANTHER" id="PTHR30576:SF21">
    <property type="entry name" value="UDP-GLUCOSE:UNDECAPRENYL-PHOSPHATE GLUCOSE-1-PHOSPHATE TRANSFERASE"/>
    <property type="match status" value="1"/>
</dbReference>
<dbReference type="GO" id="GO:0089702">
    <property type="term" value="F:undecaprenyl-phosphate glucose phosphotransferase activity"/>
    <property type="evidence" value="ECO:0007669"/>
    <property type="project" value="TreeGrafter"/>
</dbReference>
<comment type="similarity">
    <text evidence="1">Belongs to the bacterial sugar transferase family.</text>
</comment>
<organism evidence="3 4">
    <name type="scientific">Pseudomonas syringae pv. actinidiae ICMP 18807</name>
    <dbReference type="NCBI Taxonomy" id="1194404"/>
    <lineage>
        <taxon>Bacteria</taxon>
        <taxon>Pseudomonadati</taxon>
        <taxon>Pseudomonadota</taxon>
        <taxon>Gammaproteobacteria</taxon>
        <taxon>Pseudomonadales</taxon>
        <taxon>Pseudomonadaceae</taxon>
        <taxon>Pseudomonas</taxon>
        <taxon>Pseudomonas syringae</taxon>
    </lineage>
</organism>
<name>S6VNA7_PSESF</name>
<feature type="domain" description="Bacterial sugar transferase" evidence="2">
    <location>
        <begin position="5"/>
        <end position="125"/>
    </location>
</feature>